<dbReference type="PRINTS" id="PR01301">
    <property type="entry name" value="RGSPROTEIN"/>
</dbReference>
<dbReference type="WBParaSite" id="PgB10_g037_t01">
    <property type="protein sequence ID" value="PgB10_g037_t01"/>
    <property type="gene ID" value="PgB10_g037"/>
</dbReference>
<evidence type="ECO:0000256" key="1">
    <source>
        <dbReference type="SAM" id="MobiDB-lite"/>
    </source>
</evidence>
<feature type="region of interest" description="Disordered" evidence="1">
    <location>
        <begin position="582"/>
        <end position="609"/>
    </location>
</feature>
<dbReference type="SMART" id="SM00239">
    <property type="entry name" value="C2"/>
    <property type="match status" value="1"/>
</dbReference>
<feature type="compositionally biased region" description="Acidic residues" evidence="1">
    <location>
        <begin position="41"/>
        <end position="54"/>
    </location>
</feature>
<dbReference type="InterPro" id="IPR000008">
    <property type="entry name" value="C2_dom"/>
</dbReference>
<proteinExistence type="predicted"/>
<dbReference type="Proteomes" id="UP000887569">
    <property type="component" value="Unplaced"/>
</dbReference>
<evidence type="ECO:0000259" key="3">
    <source>
        <dbReference type="PROSITE" id="PS50132"/>
    </source>
</evidence>
<dbReference type="PANTHER" id="PTHR10845:SF259">
    <property type="entry name" value="RGS DOMAIN-CONTAINING PROTEIN-RELATED"/>
    <property type="match status" value="1"/>
</dbReference>
<feature type="compositionally biased region" description="Low complexity" evidence="1">
    <location>
        <begin position="592"/>
        <end position="609"/>
    </location>
</feature>
<dbReference type="Gene3D" id="1.10.167.10">
    <property type="entry name" value="Regulator of G-protein Signalling 4, domain 2"/>
    <property type="match status" value="1"/>
</dbReference>
<dbReference type="AlphaFoldDB" id="A0A914ZR27"/>
<reference evidence="5" key="1">
    <citation type="submission" date="2022-11" db="UniProtKB">
        <authorList>
            <consortium name="WormBaseParasite"/>
        </authorList>
    </citation>
    <scope>IDENTIFICATION</scope>
</reference>
<dbReference type="Pfam" id="PF00168">
    <property type="entry name" value="C2"/>
    <property type="match status" value="1"/>
</dbReference>
<dbReference type="SUPFAM" id="SSF49562">
    <property type="entry name" value="C2 domain (Calcium/lipid-binding domain, CaLB)"/>
    <property type="match status" value="1"/>
</dbReference>
<feature type="domain" description="C2" evidence="2">
    <location>
        <begin position="281"/>
        <end position="420"/>
    </location>
</feature>
<dbReference type="FunFam" id="1.10.167.10:FF:000001">
    <property type="entry name" value="Putative regulator of g-protein signaling 12"/>
    <property type="match status" value="1"/>
</dbReference>
<dbReference type="SMART" id="SM00315">
    <property type="entry name" value="RGS"/>
    <property type="match status" value="1"/>
</dbReference>
<evidence type="ECO:0000313" key="5">
    <source>
        <dbReference type="WBParaSite" id="PgB10_g037_t01"/>
    </source>
</evidence>
<feature type="region of interest" description="Disordered" evidence="1">
    <location>
        <begin position="469"/>
        <end position="501"/>
    </location>
</feature>
<accession>A0A914ZR27</accession>
<keyword evidence="4" id="KW-1185">Reference proteome</keyword>
<feature type="region of interest" description="Disordered" evidence="1">
    <location>
        <begin position="39"/>
        <end position="61"/>
    </location>
</feature>
<feature type="domain" description="RGS" evidence="3">
    <location>
        <begin position="710"/>
        <end position="828"/>
    </location>
</feature>
<dbReference type="PROSITE" id="PS50132">
    <property type="entry name" value="RGS"/>
    <property type="match status" value="1"/>
</dbReference>
<name>A0A914ZR27_PARUN</name>
<dbReference type="InterPro" id="IPR036305">
    <property type="entry name" value="RGS_sf"/>
</dbReference>
<organism evidence="4 5">
    <name type="scientific">Parascaris univalens</name>
    <name type="common">Nematode worm</name>
    <dbReference type="NCBI Taxonomy" id="6257"/>
    <lineage>
        <taxon>Eukaryota</taxon>
        <taxon>Metazoa</taxon>
        <taxon>Ecdysozoa</taxon>
        <taxon>Nematoda</taxon>
        <taxon>Chromadorea</taxon>
        <taxon>Rhabditida</taxon>
        <taxon>Spirurina</taxon>
        <taxon>Ascaridomorpha</taxon>
        <taxon>Ascaridoidea</taxon>
        <taxon>Ascarididae</taxon>
        <taxon>Parascaris</taxon>
    </lineage>
</organism>
<protein>
    <submittedName>
        <fullName evidence="5">RGS domain-containing protein</fullName>
    </submittedName>
</protein>
<dbReference type="PROSITE" id="PS50004">
    <property type="entry name" value="C2"/>
    <property type="match status" value="1"/>
</dbReference>
<evidence type="ECO:0000259" key="2">
    <source>
        <dbReference type="PROSITE" id="PS50004"/>
    </source>
</evidence>
<evidence type="ECO:0000313" key="4">
    <source>
        <dbReference type="Proteomes" id="UP000887569"/>
    </source>
</evidence>
<dbReference type="Gene3D" id="2.60.40.150">
    <property type="entry name" value="C2 domain"/>
    <property type="match status" value="1"/>
</dbReference>
<dbReference type="PANTHER" id="PTHR10845">
    <property type="entry name" value="REGULATOR OF G PROTEIN SIGNALING"/>
    <property type="match status" value="1"/>
</dbReference>
<dbReference type="InterPro" id="IPR035892">
    <property type="entry name" value="C2_domain_sf"/>
</dbReference>
<dbReference type="SUPFAM" id="SSF48097">
    <property type="entry name" value="Regulator of G-protein signaling, RGS"/>
    <property type="match status" value="1"/>
</dbReference>
<dbReference type="InterPro" id="IPR044926">
    <property type="entry name" value="RGS_subdomain_2"/>
</dbReference>
<dbReference type="InterPro" id="IPR016137">
    <property type="entry name" value="RGS"/>
</dbReference>
<sequence>MCDVYGGVKRRTTLNLHNFNERKRGHNDEKEKETLMNLSSDIDDDGYTDDELESPSDITSDSDFCRPMPVARGADRHWNTKGFERKSRRSHVPCGIGARARLRFGSLSTIAPVDHSSSLETTNDDDELCDLYAAVTKKHRSPPRLLKGLSMIEELSPIGDPEDIDIPKVPSLQLSRNWRPLQTSTTTSVHHIGVPKTNPRHAKCTHASSSTPRAAIGVRNSILSHNAAVYDALERPLSFFEETPSKEWSRPPSEALSSGYVANWRPDHFGLPAPFARRIGCKGKLHLTMSLSGRYLIVSVVKAIFFLDPCQSQASSYVRVELKRNPRYNKRMRSSSEDRYCQCDREQSFRTRLVPLNNHPLFYENFTFELYRRNYQNHDLIFISVWITNADNTSRKRMLGCMAFPIRRLIKKANMMSEIVFDENMHTFERTVINDGDFFLLRPELGEKQNFPECKINVQKFYDDIGVNSSGSQTHSPPKIMRDSGWSSHEPLAAASSSGGRPLSVGGFDVASGGYGPISTYPLRTYGGECSSSSGGTGSFGYLAPLHSIGNRISSKVPLSVRLNNFDYTTESSSVNSTNPFYNADTNRHMPSSITTTSDGTSDISSGVSSMQRRPIDFKYLYAEGKSAENRPHRKEDTGNGIRRVASFTFSPKGTEAKHNKRPELDLEPKKKSTFSRFTKTLSYIRNKMDAASTSALYPTKEEVRQWEQSFESLLNHKYGCLLFRTFLKGEFSDENVDFWLECEEFKKMKEGKKATIQRAYAIYNEYIAEQSPKEVNLDSDTRAATKAALESGAKSNMFTLAQGRIEQLMAKDSYRRFLKSKLFVDLLNDGGTNTSSSDATLQVEIVST</sequence>
<dbReference type="Pfam" id="PF00615">
    <property type="entry name" value="RGS"/>
    <property type="match status" value="1"/>
</dbReference>